<feature type="signal peptide" evidence="1">
    <location>
        <begin position="1"/>
        <end position="20"/>
    </location>
</feature>
<feature type="chain" id="PRO_5046243927" description="FlgD Ig-like domain-containing protein" evidence="1">
    <location>
        <begin position="21"/>
        <end position="379"/>
    </location>
</feature>
<gene>
    <name evidence="2" type="ORF">ACFSDE_12330</name>
</gene>
<accession>A0ABW4TLL7</accession>
<protein>
    <recommendedName>
        <fullName evidence="4">FlgD Ig-like domain-containing protein</fullName>
    </recommendedName>
</protein>
<organism evidence="2 3">
    <name type="scientific">Nocardioides aestuarii</name>
    <dbReference type="NCBI Taxonomy" id="252231"/>
    <lineage>
        <taxon>Bacteria</taxon>
        <taxon>Bacillati</taxon>
        <taxon>Actinomycetota</taxon>
        <taxon>Actinomycetes</taxon>
        <taxon>Propionibacteriales</taxon>
        <taxon>Nocardioidaceae</taxon>
        <taxon>Nocardioides</taxon>
    </lineage>
</organism>
<dbReference type="EMBL" id="JBHUGD010000003">
    <property type="protein sequence ID" value="MFD1947582.1"/>
    <property type="molecule type" value="Genomic_DNA"/>
</dbReference>
<name>A0ABW4TLL7_9ACTN</name>
<keyword evidence="3" id="KW-1185">Reference proteome</keyword>
<keyword evidence="1" id="KW-0732">Signal</keyword>
<dbReference type="RefSeq" id="WP_343918798.1">
    <property type="nucleotide sequence ID" value="NZ_BAAAJT010000002.1"/>
</dbReference>
<sequence>MLHAVATTGLGLALAVTSLAAPSFPTASHRDPVVGAPSITSPLPDELVERPGPAWVTVDYSGAAAGSYVVQGRCTFHVSGRSFTYQEFRHTYDPAAPESALQQVPIEPSGPTCTYSVSDGSGVADSVTFDVMHEDRREVTSSTHLWPEEPNRQDHARSVVDILEPGSYRIDVVRHDAVVLSEDLGHRERGRIHWDWSGLAPDGTVLPEGIYEIWLVGTPSGGAALLRRQQVRLVHQVAVLDYVDGDGDLGDGAADVRRGRLTNGTPRAVTVDTIFATRSLRLLRRLDVLVRGASRQHPARVVVTRSSDRWRVRAPRLDGCRAAATSAGRRVRVTVTRACFGGALGVAARVVARDRDGGTDVLPGERHWTTTIHYQPIPD</sequence>
<comment type="caution">
    <text evidence="2">The sequence shown here is derived from an EMBL/GenBank/DDBJ whole genome shotgun (WGS) entry which is preliminary data.</text>
</comment>
<evidence type="ECO:0008006" key="4">
    <source>
        <dbReference type="Google" id="ProtNLM"/>
    </source>
</evidence>
<proteinExistence type="predicted"/>
<evidence type="ECO:0000313" key="2">
    <source>
        <dbReference type="EMBL" id="MFD1947582.1"/>
    </source>
</evidence>
<evidence type="ECO:0000256" key="1">
    <source>
        <dbReference type="SAM" id="SignalP"/>
    </source>
</evidence>
<dbReference type="Proteomes" id="UP001597351">
    <property type="component" value="Unassembled WGS sequence"/>
</dbReference>
<evidence type="ECO:0000313" key="3">
    <source>
        <dbReference type="Proteomes" id="UP001597351"/>
    </source>
</evidence>
<reference evidence="3" key="1">
    <citation type="journal article" date="2019" name="Int. J. Syst. Evol. Microbiol.">
        <title>The Global Catalogue of Microorganisms (GCM) 10K type strain sequencing project: providing services to taxonomists for standard genome sequencing and annotation.</title>
        <authorList>
            <consortium name="The Broad Institute Genomics Platform"/>
            <consortium name="The Broad Institute Genome Sequencing Center for Infectious Disease"/>
            <person name="Wu L."/>
            <person name="Ma J."/>
        </authorList>
    </citation>
    <scope>NUCLEOTIDE SEQUENCE [LARGE SCALE GENOMIC DNA]</scope>
    <source>
        <strain evidence="3">CGMCC 1.12477</strain>
    </source>
</reference>